<keyword evidence="7" id="KW-1185">Reference proteome</keyword>
<evidence type="ECO:0000256" key="2">
    <source>
        <dbReference type="ARBA" id="ARBA00023110"/>
    </source>
</evidence>
<evidence type="ECO:0000313" key="6">
    <source>
        <dbReference type="EMBL" id="KAH8108033.1"/>
    </source>
</evidence>
<feature type="chain" id="PRO_5035488538" description="Peptidyl-prolyl cis-trans isomerase" evidence="4">
    <location>
        <begin position="26"/>
        <end position="205"/>
    </location>
</feature>
<dbReference type="Pfam" id="PF00160">
    <property type="entry name" value="Pro_isomerase"/>
    <property type="match status" value="1"/>
</dbReference>
<dbReference type="PANTHER" id="PTHR11071:SF561">
    <property type="entry name" value="PEPTIDYL-PROLYL CIS-TRANS ISOMERASE D-RELATED"/>
    <property type="match status" value="1"/>
</dbReference>
<comment type="similarity">
    <text evidence="4">Belongs to the cyclophilin-type PPIase family.</text>
</comment>
<dbReference type="EC" id="5.2.1.8" evidence="4"/>
<dbReference type="PROSITE" id="PS50072">
    <property type="entry name" value="CSA_PPIASE_2"/>
    <property type="match status" value="1"/>
</dbReference>
<dbReference type="Proteomes" id="UP000813824">
    <property type="component" value="Unassembled WGS sequence"/>
</dbReference>
<feature type="signal peptide" evidence="4">
    <location>
        <begin position="1"/>
        <end position="25"/>
    </location>
</feature>
<gene>
    <name evidence="6" type="ORF">BXZ70DRAFT_31116</name>
</gene>
<dbReference type="AlphaFoldDB" id="A0A8K0XUX5"/>
<comment type="function">
    <text evidence="4">PPIases accelerate the folding of proteins. It catalyzes the cis-trans isomerization of proline imidic peptide bonds in oligopeptides.</text>
</comment>
<evidence type="ECO:0000259" key="5">
    <source>
        <dbReference type="PROSITE" id="PS50072"/>
    </source>
</evidence>
<feature type="domain" description="PPIase cyclophilin-type" evidence="5">
    <location>
        <begin position="36"/>
        <end position="199"/>
    </location>
</feature>
<dbReference type="GO" id="GO:0006457">
    <property type="term" value="P:protein folding"/>
    <property type="evidence" value="ECO:0007669"/>
    <property type="project" value="TreeGrafter"/>
</dbReference>
<evidence type="ECO:0000256" key="1">
    <source>
        <dbReference type="ARBA" id="ARBA00000971"/>
    </source>
</evidence>
<evidence type="ECO:0000256" key="4">
    <source>
        <dbReference type="RuleBase" id="RU363019"/>
    </source>
</evidence>
<dbReference type="PANTHER" id="PTHR11071">
    <property type="entry name" value="PEPTIDYL-PROLYL CIS-TRANS ISOMERASE"/>
    <property type="match status" value="1"/>
</dbReference>
<dbReference type="GO" id="GO:0000324">
    <property type="term" value="C:fungal-type vacuole"/>
    <property type="evidence" value="ECO:0007669"/>
    <property type="project" value="TreeGrafter"/>
</dbReference>
<dbReference type="Gene3D" id="2.40.100.10">
    <property type="entry name" value="Cyclophilin-like"/>
    <property type="match status" value="1"/>
</dbReference>
<proteinExistence type="inferred from homology"/>
<dbReference type="FunFam" id="2.40.100.10:FF:000001">
    <property type="entry name" value="Peptidyl-prolyl cis-trans isomerase"/>
    <property type="match status" value="1"/>
</dbReference>
<dbReference type="GO" id="GO:0003755">
    <property type="term" value="F:peptidyl-prolyl cis-trans isomerase activity"/>
    <property type="evidence" value="ECO:0007669"/>
    <property type="project" value="UniProtKB-UniRule"/>
</dbReference>
<evidence type="ECO:0000256" key="3">
    <source>
        <dbReference type="ARBA" id="ARBA00023235"/>
    </source>
</evidence>
<dbReference type="InterPro" id="IPR002130">
    <property type="entry name" value="Cyclophilin-type_PPIase_dom"/>
</dbReference>
<keyword evidence="2 4" id="KW-0697">Rotamase</keyword>
<dbReference type="InterPro" id="IPR029000">
    <property type="entry name" value="Cyclophilin-like_dom_sf"/>
</dbReference>
<organism evidence="6 7">
    <name type="scientific">Cristinia sonorae</name>
    <dbReference type="NCBI Taxonomy" id="1940300"/>
    <lineage>
        <taxon>Eukaryota</taxon>
        <taxon>Fungi</taxon>
        <taxon>Dikarya</taxon>
        <taxon>Basidiomycota</taxon>
        <taxon>Agaricomycotina</taxon>
        <taxon>Agaricomycetes</taxon>
        <taxon>Agaricomycetidae</taxon>
        <taxon>Agaricales</taxon>
        <taxon>Pleurotineae</taxon>
        <taxon>Stephanosporaceae</taxon>
        <taxon>Cristinia</taxon>
    </lineage>
</organism>
<dbReference type="OrthoDB" id="193499at2759"/>
<protein>
    <recommendedName>
        <fullName evidence="4">Peptidyl-prolyl cis-trans isomerase</fullName>
        <shortName evidence="4">PPIase</shortName>
        <ecNumber evidence="4">5.2.1.8</ecNumber>
    </recommendedName>
</protein>
<dbReference type="SUPFAM" id="SSF50891">
    <property type="entry name" value="Cyclophilin-like"/>
    <property type="match status" value="1"/>
</dbReference>
<dbReference type="GO" id="GO:0016018">
    <property type="term" value="F:cyclosporin A binding"/>
    <property type="evidence" value="ECO:0007669"/>
    <property type="project" value="TreeGrafter"/>
</dbReference>
<evidence type="ECO:0000313" key="7">
    <source>
        <dbReference type="Proteomes" id="UP000813824"/>
    </source>
</evidence>
<reference evidence="6" key="1">
    <citation type="journal article" date="2021" name="New Phytol.">
        <title>Evolutionary innovations through gain and loss of genes in the ectomycorrhizal Boletales.</title>
        <authorList>
            <person name="Wu G."/>
            <person name="Miyauchi S."/>
            <person name="Morin E."/>
            <person name="Kuo A."/>
            <person name="Drula E."/>
            <person name="Varga T."/>
            <person name="Kohler A."/>
            <person name="Feng B."/>
            <person name="Cao Y."/>
            <person name="Lipzen A."/>
            <person name="Daum C."/>
            <person name="Hundley H."/>
            <person name="Pangilinan J."/>
            <person name="Johnson J."/>
            <person name="Barry K."/>
            <person name="LaButti K."/>
            <person name="Ng V."/>
            <person name="Ahrendt S."/>
            <person name="Min B."/>
            <person name="Choi I.G."/>
            <person name="Park H."/>
            <person name="Plett J.M."/>
            <person name="Magnuson J."/>
            <person name="Spatafora J.W."/>
            <person name="Nagy L.G."/>
            <person name="Henrissat B."/>
            <person name="Grigoriev I.V."/>
            <person name="Yang Z.L."/>
            <person name="Xu J."/>
            <person name="Martin F.M."/>
        </authorList>
    </citation>
    <scope>NUCLEOTIDE SEQUENCE</scope>
    <source>
        <strain evidence="6">KKN 215</strain>
    </source>
</reference>
<dbReference type="InterPro" id="IPR024936">
    <property type="entry name" value="Cyclophilin-type_PPIase"/>
</dbReference>
<dbReference type="PIRSF" id="PIRSF001467">
    <property type="entry name" value="Peptidylpro_ismrse"/>
    <property type="match status" value="1"/>
</dbReference>
<keyword evidence="3 4" id="KW-0413">Isomerase</keyword>
<keyword evidence="4" id="KW-0732">Signal</keyword>
<dbReference type="PRINTS" id="PR00153">
    <property type="entry name" value="CSAPPISMRASE"/>
</dbReference>
<name>A0A8K0XUX5_9AGAR</name>
<dbReference type="GO" id="GO:0005783">
    <property type="term" value="C:endoplasmic reticulum"/>
    <property type="evidence" value="ECO:0007669"/>
    <property type="project" value="TreeGrafter"/>
</dbReference>
<comment type="catalytic activity">
    <reaction evidence="1 4">
        <text>[protein]-peptidylproline (omega=180) = [protein]-peptidylproline (omega=0)</text>
        <dbReference type="Rhea" id="RHEA:16237"/>
        <dbReference type="Rhea" id="RHEA-COMP:10747"/>
        <dbReference type="Rhea" id="RHEA-COMP:10748"/>
        <dbReference type="ChEBI" id="CHEBI:83833"/>
        <dbReference type="ChEBI" id="CHEBI:83834"/>
        <dbReference type="EC" id="5.2.1.8"/>
    </reaction>
</comment>
<sequence>MVMPRSLTSFLVAIAFLVLAATATASPTLTVTKQVFLDIKNGDDDLGRIVIGLFGEDVPKTAENFRALASGATADGTSLGFGYKNAIFHRVIKDFMIQSGDITHGDGTGGKSIYGQYFPDENFEIPFDAPGLVAMANKGEDTNSSQFFITTVITDWLNGKHVVFGKILSGMDVVDRIQNLLTDGNDRPLQSVVISNCGEVPTASQ</sequence>
<accession>A0A8K0XUX5</accession>
<comment type="caution">
    <text evidence="6">The sequence shown here is derived from an EMBL/GenBank/DDBJ whole genome shotgun (WGS) entry which is preliminary data.</text>
</comment>
<dbReference type="EMBL" id="JAEVFJ010000001">
    <property type="protein sequence ID" value="KAH8108033.1"/>
    <property type="molecule type" value="Genomic_DNA"/>
</dbReference>